<comment type="similarity">
    <text evidence="1 7">Belongs to the SbcD family.</text>
</comment>
<evidence type="ECO:0000313" key="10">
    <source>
        <dbReference type="EMBL" id="PNR94976.1"/>
    </source>
</evidence>
<feature type="domain" description="Calcineurin-like phosphoesterase" evidence="8">
    <location>
        <begin position="1"/>
        <end position="215"/>
    </location>
</feature>
<reference evidence="10 11" key="1">
    <citation type="submission" date="2013-12" db="EMBL/GenBank/DDBJ databases">
        <title>Comparative genomics of Petrotoga isolates.</title>
        <authorList>
            <person name="Nesbo C.L."/>
            <person name="Charchuk R."/>
            <person name="Chow K."/>
        </authorList>
    </citation>
    <scope>NUCLEOTIDE SEQUENCE [LARGE SCALE GENOMIC DNA]</scope>
    <source>
        <strain evidence="10 11">DSM 13574</strain>
    </source>
</reference>
<dbReference type="Pfam" id="PF00149">
    <property type="entry name" value="Metallophos"/>
    <property type="match status" value="1"/>
</dbReference>
<dbReference type="InterPro" id="IPR004843">
    <property type="entry name" value="Calcineurin-like_PHP"/>
</dbReference>
<dbReference type="GO" id="GO:0006260">
    <property type="term" value="P:DNA replication"/>
    <property type="evidence" value="ECO:0007669"/>
    <property type="project" value="UniProtKB-KW"/>
</dbReference>
<comment type="function">
    <text evidence="7">SbcCD cleaves DNA hairpin structures. These structures can inhibit DNA replication and are intermediates in certain DNA recombination reactions. The complex acts as a 3'-&gt;5' double strand exonuclease that can open hairpins. It also has a 5' single-strand endonuclease activity.</text>
</comment>
<evidence type="ECO:0000256" key="7">
    <source>
        <dbReference type="RuleBase" id="RU363069"/>
    </source>
</evidence>
<comment type="caution">
    <text evidence="10">The sequence shown here is derived from an EMBL/GenBank/DDBJ whole genome shotgun (WGS) entry which is preliminary data.</text>
</comment>
<dbReference type="InterPro" id="IPR050535">
    <property type="entry name" value="DNA_Repair-Maintenance_Comp"/>
</dbReference>
<dbReference type="Pfam" id="PF12320">
    <property type="entry name" value="SbcD_C"/>
    <property type="match status" value="1"/>
</dbReference>
<dbReference type="InterPro" id="IPR041796">
    <property type="entry name" value="Mre11_N"/>
</dbReference>
<evidence type="ECO:0000256" key="6">
    <source>
        <dbReference type="ARBA" id="ARBA00022839"/>
    </source>
</evidence>
<dbReference type="InterPro" id="IPR004593">
    <property type="entry name" value="SbcD"/>
</dbReference>
<keyword evidence="7" id="KW-0233">DNA recombination</keyword>
<evidence type="ECO:0000259" key="8">
    <source>
        <dbReference type="Pfam" id="PF00149"/>
    </source>
</evidence>
<sequence length="374" mass="43259">MKFIHTADWHLGKIIYSNYMTQDQKYVLDNFLAYLSETPPDGLLISGDLYDRGIPPSEAINLLNEVLSKIVLELKIPTFIISGNHDSDERLEFLNGILSNMNLYIEGTLKKEVKKVTFKDEFGLVNFFMLPYVDPQKASDIFKINFENKTQLLKHYIDSINVNEDERNVLIAHEYIMGGLNSESERPLSIGGSEYIDPSIFDKFDYVALGHLHRPQKIKNIYYSGSLLKYSFSEVDHEKGMNLVEMKEKGSIKVEKLSFNTAKDMKVIRGYFDDIMKTESSDDYLQIILENSKPVYDAINKLRAKFPNVLSLDFPNLKTNDEIKTKDYNIKKISPVDLFELFYQEVKNQKLSFEEKQIVTSIFNELLKTSGEER</sequence>
<evidence type="ECO:0000256" key="3">
    <source>
        <dbReference type="ARBA" id="ARBA00013365"/>
    </source>
</evidence>
<dbReference type="EMBL" id="AZRL01000022">
    <property type="protein sequence ID" value="PNR94976.1"/>
    <property type="molecule type" value="Genomic_DNA"/>
</dbReference>
<evidence type="ECO:0000256" key="2">
    <source>
        <dbReference type="ARBA" id="ARBA00011322"/>
    </source>
</evidence>
<keyword evidence="6 7" id="KW-0269">Exonuclease</keyword>
<evidence type="ECO:0000256" key="5">
    <source>
        <dbReference type="ARBA" id="ARBA00022801"/>
    </source>
</evidence>
<protein>
    <recommendedName>
        <fullName evidence="3 7">Nuclease SbcCD subunit D</fullName>
    </recommendedName>
</protein>
<keyword evidence="4 7" id="KW-0540">Nuclease</keyword>
<keyword evidence="7" id="KW-0235">DNA replication</keyword>
<dbReference type="RefSeq" id="WP_103067616.1">
    <property type="nucleotide sequence ID" value="NZ_AZRL01000022.1"/>
</dbReference>
<dbReference type="NCBIfam" id="TIGR00619">
    <property type="entry name" value="sbcd"/>
    <property type="match status" value="1"/>
</dbReference>
<dbReference type="InterPro" id="IPR026843">
    <property type="entry name" value="SbcD_C"/>
</dbReference>
<name>A0A2K1NWR1_9BACT</name>
<evidence type="ECO:0000259" key="9">
    <source>
        <dbReference type="Pfam" id="PF12320"/>
    </source>
</evidence>
<evidence type="ECO:0000313" key="11">
    <source>
        <dbReference type="Proteomes" id="UP000236434"/>
    </source>
</evidence>
<dbReference type="OrthoDB" id="9773856at2"/>
<comment type="subunit">
    <text evidence="2 7">Heterodimer of SbcC and SbcD.</text>
</comment>
<feature type="domain" description="Nuclease SbcCD subunit D C-terminal" evidence="9">
    <location>
        <begin position="263"/>
        <end position="346"/>
    </location>
</feature>
<accession>A0A2K1NWR1</accession>
<dbReference type="CDD" id="cd00840">
    <property type="entry name" value="MPP_Mre11_N"/>
    <property type="match status" value="1"/>
</dbReference>
<evidence type="ECO:0000256" key="4">
    <source>
        <dbReference type="ARBA" id="ARBA00022722"/>
    </source>
</evidence>
<keyword evidence="7" id="KW-0255">Endonuclease</keyword>
<dbReference type="PANTHER" id="PTHR30337">
    <property type="entry name" value="COMPONENT OF ATP-DEPENDENT DSDNA EXONUCLEASE"/>
    <property type="match status" value="1"/>
</dbReference>
<dbReference type="Gene3D" id="3.60.21.10">
    <property type="match status" value="1"/>
</dbReference>
<dbReference type="GO" id="GO:0008408">
    <property type="term" value="F:3'-5' exonuclease activity"/>
    <property type="evidence" value="ECO:0007669"/>
    <property type="project" value="InterPro"/>
</dbReference>
<dbReference type="InterPro" id="IPR029052">
    <property type="entry name" value="Metallo-depent_PP-like"/>
</dbReference>
<keyword evidence="5 7" id="KW-0378">Hydrolase</keyword>
<proteinExistence type="inferred from homology"/>
<dbReference type="AlphaFoldDB" id="A0A2K1NWR1"/>
<dbReference type="GO" id="GO:0006310">
    <property type="term" value="P:DNA recombination"/>
    <property type="evidence" value="ECO:0007669"/>
    <property type="project" value="UniProtKB-KW"/>
</dbReference>
<dbReference type="SUPFAM" id="SSF56300">
    <property type="entry name" value="Metallo-dependent phosphatases"/>
    <property type="match status" value="1"/>
</dbReference>
<dbReference type="Proteomes" id="UP000236434">
    <property type="component" value="Unassembled WGS sequence"/>
</dbReference>
<dbReference type="PANTHER" id="PTHR30337:SF0">
    <property type="entry name" value="NUCLEASE SBCCD SUBUNIT D"/>
    <property type="match status" value="1"/>
</dbReference>
<evidence type="ECO:0000256" key="1">
    <source>
        <dbReference type="ARBA" id="ARBA00010555"/>
    </source>
</evidence>
<dbReference type="GO" id="GO:0004519">
    <property type="term" value="F:endonuclease activity"/>
    <property type="evidence" value="ECO:0007669"/>
    <property type="project" value="UniProtKB-KW"/>
</dbReference>
<organism evidence="10 11">
    <name type="scientific">Petrotoga olearia DSM 13574</name>
    <dbReference type="NCBI Taxonomy" id="1122955"/>
    <lineage>
        <taxon>Bacteria</taxon>
        <taxon>Thermotogati</taxon>
        <taxon>Thermotogota</taxon>
        <taxon>Thermotogae</taxon>
        <taxon>Petrotogales</taxon>
        <taxon>Petrotogaceae</taxon>
        <taxon>Petrotoga</taxon>
    </lineage>
</organism>
<gene>
    <name evidence="7" type="primary">sbcD</name>
    <name evidence="10" type="ORF">X929_08850</name>
</gene>